<keyword evidence="2 8" id="KW-0812">Transmembrane</keyword>
<comment type="caution">
    <text evidence="11">The sequence shown here is derived from an EMBL/GenBank/DDBJ whole genome shotgun (WGS) entry which is preliminary data.</text>
</comment>
<protein>
    <recommendedName>
        <fullName evidence="10">Guanylate cyclase domain-containing protein</fullName>
    </recommendedName>
</protein>
<dbReference type="PANTHER" id="PTHR11920:SF335">
    <property type="entry name" value="GUANYLATE CYCLASE"/>
    <property type="match status" value="1"/>
</dbReference>
<dbReference type="Proteomes" id="UP000637299">
    <property type="component" value="Unassembled WGS sequence"/>
</dbReference>
<feature type="chain" id="PRO_5046541781" description="Guanylate cyclase domain-containing protein" evidence="9">
    <location>
        <begin position="22"/>
        <end position="667"/>
    </location>
</feature>
<evidence type="ECO:0000256" key="2">
    <source>
        <dbReference type="ARBA" id="ARBA00022692"/>
    </source>
</evidence>
<evidence type="ECO:0000256" key="9">
    <source>
        <dbReference type="SAM" id="SignalP"/>
    </source>
</evidence>
<dbReference type="SUPFAM" id="SSF49785">
    <property type="entry name" value="Galactose-binding domain-like"/>
    <property type="match status" value="1"/>
</dbReference>
<name>A0ABR8ZA94_9FLAO</name>
<keyword evidence="4 8" id="KW-1133">Transmembrane helix</keyword>
<keyword evidence="5 8" id="KW-0472">Membrane</keyword>
<comment type="similarity">
    <text evidence="7">Belongs to the adenylyl cyclase class-4/guanylyl cyclase family.</text>
</comment>
<keyword evidence="3" id="KW-0547">Nucleotide-binding</keyword>
<dbReference type="PROSITE" id="PS50125">
    <property type="entry name" value="GUANYLATE_CYCLASE_2"/>
    <property type="match status" value="1"/>
</dbReference>
<feature type="signal peptide" evidence="9">
    <location>
        <begin position="1"/>
        <end position="21"/>
    </location>
</feature>
<dbReference type="SMART" id="SM00044">
    <property type="entry name" value="CYCc"/>
    <property type="match status" value="1"/>
</dbReference>
<feature type="transmembrane region" description="Helical" evidence="8">
    <location>
        <begin position="378"/>
        <end position="401"/>
    </location>
</feature>
<dbReference type="Pfam" id="PF00211">
    <property type="entry name" value="Guanylate_cyc"/>
    <property type="match status" value="1"/>
</dbReference>
<evidence type="ECO:0000313" key="11">
    <source>
        <dbReference type="EMBL" id="MBD8082004.1"/>
    </source>
</evidence>
<feature type="transmembrane region" description="Helical" evidence="8">
    <location>
        <begin position="260"/>
        <end position="282"/>
    </location>
</feature>
<feature type="domain" description="Guanylate cyclase" evidence="10">
    <location>
        <begin position="491"/>
        <end position="618"/>
    </location>
</feature>
<proteinExistence type="inferred from homology"/>
<dbReference type="InterPro" id="IPR050401">
    <property type="entry name" value="Cyclic_nucleotide_synthase"/>
</dbReference>
<feature type="transmembrane region" description="Helical" evidence="8">
    <location>
        <begin position="198"/>
        <end position="221"/>
    </location>
</feature>
<accession>A0ABR8ZA94</accession>
<sequence length="667" mass="75969">MKKHLFFTFLFLLCVQTFCFAQNSREKPKIFNVKEITEGVSIDEAAKFLADDNPTFSASDFDDSAWTHVDFSSKKSYKKDQVYWIRYYFKIDSATLNKPLCFDIGQNGASEIYLNGRKIESIGKIGDEKTRSFKMNNKVPELFSLDNTEVNVLAIRFLPNINADKMAINFRRTTLNINLNSANEFMVDMVEMTEGFNFITMLICGVFSALGFIHLLLFLFYRKAVYNLYFSIYNFSIGLLSYMVLSFYQMTDPADVDTFGFLSFLSILAFGASLTGFINTLFGRSKLRLKILLITAAIILTVYYFSAKTAISFVSFYIIFVWFESLYLIIRAMIRKEKSAFIVGGGILTFFGIIILTIILNILESLNVAIPEIMLGDTVGIIVAVLIFASFPLSISAYLAWQFASTNLSLVKQLDEVNRLSDINLKQEQEKQQILQDQNDLLEKQVDERTFELQNEKQKTENLLLNILPHEVAEELKENGSSEAKYYDEVTVLFTDFVNFTQSSEKMGAEKMLVELNECFTAFDMIMEKHGLEKIKTIGDAYLAVCGLPIKNENHAYQTVLVALDIIEFIEERKKTHPEALDIRVGINSGSLIAGIVGVKKFAYDIWGDTVNTAARMEQNSEKGKINISESTYQLVKENINCEYRGKIHTKGKGDMDMYFALETKKD</sequence>
<dbReference type="InterPro" id="IPR029787">
    <property type="entry name" value="Nucleotide_cyclase"/>
</dbReference>
<dbReference type="Gene3D" id="3.30.70.1230">
    <property type="entry name" value="Nucleotide cyclase"/>
    <property type="match status" value="1"/>
</dbReference>
<evidence type="ECO:0000259" key="10">
    <source>
        <dbReference type="PROSITE" id="PS50125"/>
    </source>
</evidence>
<evidence type="ECO:0000256" key="7">
    <source>
        <dbReference type="RuleBase" id="RU000405"/>
    </source>
</evidence>
<dbReference type="PANTHER" id="PTHR11920">
    <property type="entry name" value="GUANYLYL CYCLASE"/>
    <property type="match status" value="1"/>
</dbReference>
<dbReference type="SUPFAM" id="SSF55073">
    <property type="entry name" value="Nucleotide cyclase"/>
    <property type="match status" value="1"/>
</dbReference>
<feature type="transmembrane region" description="Helical" evidence="8">
    <location>
        <begin position="341"/>
        <end position="363"/>
    </location>
</feature>
<keyword evidence="12" id="KW-1185">Reference proteome</keyword>
<keyword evidence="9" id="KW-0732">Signal</keyword>
<dbReference type="EMBL" id="JACYFS010000001">
    <property type="protein sequence ID" value="MBD8082004.1"/>
    <property type="molecule type" value="Genomic_DNA"/>
</dbReference>
<dbReference type="RefSeq" id="WP_191735682.1">
    <property type="nucleotide sequence ID" value="NZ_JACYFS010000001.1"/>
</dbReference>
<evidence type="ECO:0000256" key="4">
    <source>
        <dbReference type="ARBA" id="ARBA00022989"/>
    </source>
</evidence>
<dbReference type="PROSITE" id="PS00452">
    <property type="entry name" value="GUANYLATE_CYCLASE_1"/>
    <property type="match status" value="1"/>
</dbReference>
<keyword evidence="6 7" id="KW-0456">Lyase</keyword>
<gene>
    <name evidence="11" type="ORF">IC610_06140</name>
</gene>
<evidence type="ECO:0000256" key="8">
    <source>
        <dbReference type="SAM" id="Phobius"/>
    </source>
</evidence>
<evidence type="ECO:0000256" key="1">
    <source>
        <dbReference type="ARBA" id="ARBA00004370"/>
    </source>
</evidence>
<evidence type="ECO:0000313" key="12">
    <source>
        <dbReference type="Proteomes" id="UP000637299"/>
    </source>
</evidence>
<dbReference type="InterPro" id="IPR018297">
    <property type="entry name" value="A/G_cyclase_CS"/>
</dbReference>
<dbReference type="InterPro" id="IPR001054">
    <property type="entry name" value="A/G_cyclase"/>
</dbReference>
<feature type="transmembrane region" description="Helical" evidence="8">
    <location>
        <begin position="228"/>
        <end position="248"/>
    </location>
</feature>
<evidence type="ECO:0000256" key="3">
    <source>
        <dbReference type="ARBA" id="ARBA00022741"/>
    </source>
</evidence>
<feature type="transmembrane region" description="Helical" evidence="8">
    <location>
        <begin position="289"/>
        <end position="305"/>
    </location>
</feature>
<dbReference type="CDD" id="cd07302">
    <property type="entry name" value="CHD"/>
    <property type="match status" value="1"/>
</dbReference>
<dbReference type="Gene3D" id="2.60.120.260">
    <property type="entry name" value="Galactose-binding domain-like"/>
    <property type="match status" value="1"/>
</dbReference>
<evidence type="ECO:0000256" key="5">
    <source>
        <dbReference type="ARBA" id="ARBA00023136"/>
    </source>
</evidence>
<dbReference type="InterPro" id="IPR008979">
    <property type="entry name" value="Galactose-bd-like_sf"/>
</dbReference>
<comment type="subcellular location">
    <subcellularLocation>
        <location evidence="1">Membrane</location>
    </subcellularLocation>
</comment>
<reference evidence="11 12" key="1">
    <citation type="submission" date="2020-09" db="EMBL/GenBank/DDBJ databases">
        <title>Genome seq and assembly of Chryseobacterium sp.</title>
        <authorList>
            <person name="Chhetri G."/>
        </authorList>
    </citation>
    <scope>NUCLEOTIDE SEQUENCE [LARGE SCALE GENOMIC DNA]</scope>
    <source>
        <strain evidence="11 12">GCR10</strain>
    </source>
</reference>
<dbReference type="Gene3D" id="6.10.250.780">
    <property type="match status" value="1"/>
</dbReference>
<feature type="transmembrane region" description="Helical" evidence="8">
    <location>
        <begin position="311"/>
        <end position="329"/>
    </location>
</feature>
<evidence type="ECO:0000256" key="6">
    <source>
        <dbReference type="ARBA" id="ARBA00023239"/>
    </source>
</evidence>
<organism evidence="11 12">
    <name type="scientific">Chryseobacterium caseinilyticum</name>
    <dbReference type="NCBI Taxonomy" id="2771428"/>
    <lineage>
        <taxon>Bacteria</taxon>
        <taxon>Pseudomonadati</taxon>
        <taxon>Bacteroidota</taxon>
        <taxon>Flavobacteriia</taxon>
        <taxon>Flavobacteriales</taxon>
        <taxon>Weeksellaceae</taxon>
        <taxon>Chryseobacterium group</taxon>
        <taxon>Chryseobacterium</taxon>
    </lineage>
</organism>